<gene>
    <name evidence="11" type="primary">tal_1</name>
    <name evidence="10" type="synonym">tal</name>
    <name evidence="11" type="ORF">GCM10009559_22950</name>
</gene>
<dbReference type="InterPro" id="IPR004732">
    <property type="entry name" value="Transaldolase_2"/>
</dbReference>
<evidence type="ECO:0000313" key="11">
    <source>
        <dbReference type="EMBL" id="GAA0933348.1"/>
    </source>
</evidence>
<evidence type="ECO:0000256" key="3">
    <source>
        <dbReference type="ARBA" id="ARBA00004857"/>
    </source>
</evidence>
<organism evidence="11 12">
    <name type="scientific">Pseudonocardia zijingensis</name>
    <dbReference type="NCBI Taxonomy" id="153376"/>
    <lineage>
        <taxon>Bacteria</taxon>
        <taxon>Bacillati</taxon>
        <taxon>Actinomycetota</taxon>
        <taxon>Actinomycetes</taxon>
        <taxon>Pseudonocardiales</taxon>
        <taxon>Pseudonocardiaceae</taxon>
        <taxon>Pseudonocardia</taxon>
    </lineage>
</organism>
<dbReference type="InterPro" id="IPR001585">
    <property type="entry name" value="TAL/FSA"/>
</dbReference>
<evidence type="ECO:0000256" key="7">
    <source>
        <dbReference type="ARBA" id="ARBA00022679"/>
    </source>
</evidence>
<dbReference type="EC" id="2.2.1.2" evidence="5 10"/>
<comment type="function">
    <text evidence="1 10">Transaldolase is important for the balance of metabolites in the pentose-phosphate pathway.</text>
</comment>
<keyword evidence="7 10" id="KW-0808">Transferase</keyword>
<dbReference type="EMBL" id="BAAAHP010000066">
    <property type="protein sequence ID" value="GAA0933348.1"/>
    <property type="molecule type" value="Genomic_DNA"/>
</dbReference>
<keyword evidence="8 10" id="KW-0570">Pentose shunt</keyword>
<evidence type="ECO:0000256" key="10">
    <source>
        <dbReference type="HAMAP-Rule" id="MF_00493"/>
    </source>
</evidence>
<keyword evidence="6 10" id="KW-0963">Cytoplasm</keyword>
<evidence type="ECO:0000256" key="1">
    <source>
        <dbReference type="ARBA" id="ARBA00003518"/>
    </source>
</evidence>
<dbReference type="InterPro" id="IPR013785">
    <property type="entry name" value="Aldolase_TIM"/>
</dbReference>
<dbReference type="PANTHER" id="PTHR10683:SF31">
    <property type="entry name" value="TRANSALDOLASE"/>
    <property type="match status" value="1"/>
</dbReference>
<comment type="caution">
    <text evidence="11">The sequence shown here is derived from an EMBL/GenBank/DDBJ whole genome shotgun (WGS) entry which is preliminary data.</text>
</comment>
<dbReference type="Pfam" id="PF00923">
    <property type="entry name" value="TAL_FSA"/>
    <property type="match status" value="1"/>
</dbReference>
<evidence type="ECO:0000256" key="5">
    <source>
        <dbReference type="ARBA" id="ARBA00013151"/>
    </source>
</evidence>
<evidence type="ECO:0000256" key="8">
    <source>
        <dbReference type="ARBA" id="ARBA00023126"/>
    </source>
</evidence>
<keyword evidence="9 10" id="KW-0704">Schiff base</keyword>
<comment type="subcellular location">
    <subcellularLocation>
        <location evidence="2 10">Cytoplasm</location>
    </subcellularLocation>
</comment>
<name>A0ABN1PUV2_9PSEU</name>
<evidence type="ECO:0000256" key="6">
    <source>
        <dbReference type="ARBA" id="ARBA00022490"/>
    </source>
</evidence>
<evidence type="ECO:0000256" key="4">
    <source>
        <dbReference type="ARBA" id="ARBA00008426"/>
    </source>
</evidence>
<comment type="pathway">
    <text evidence="3 10">Carbohydrate degradation; pentose phosphate pathway; D-glyceraldehyde 3-phosphate and beta-D-fructose 6-phosphate from D-ribose 5-phosphate and D-xylulose 5-phosphate (non-oxidative stage): step 2/3.</text>
</comment>
<dbReference type="PANTHER" id="PTHR10683">
    <property type="entry name" value="TRANSALDOLASE"/>
    <property type="match status" value="1"/>
</dbReference>
<evidence type="ECO:0000256" key="9">
    <source>
        <dbReference type="ARBA" id="ARBA00023270"/>
    </source>
</evidence>
<dbReference type="SUPFAM" id="SSF51569">
    <property type="entry name" value="Aldolase"/>
    <property type="match status" value="1"/>
</dbReference>
<dbReference type="NCBIfam" id="TIGR00876">
    <property type="entry name" value="tal_mycobact"/>
    <property type="match status" value="1"/>
</dbReference>
<comment type="similarity">
    <text evidence="4 10">Belongs to the transaldolase family. Type 2 subfamily.</text>
</comment>
<dbReference type="PIRSF" id="PIRSF036915">
    <property type="entry name" value="Trnald_Bac_Plnt"/>
    <property type="match status" value="1"/>
</dbReference>
<reference evidence="11 12" key="1">
    <citation type="journal article" date="2019" name="Int. J. Syst. Evol. Microbiol.">
        <title>The Global Catalogue of Microorganisms (GCM) 10K type strain sequencing project: providing services to taxonomists for standard genome sequencing and annotation.</title>
        <authorList>
            <consortium name="The Broad Institute Genomics Platform"/>
            <consortium name="The Broad Institute Genome Sequencing Center for Infectious Disease"/>
            <person name="Wu L."/>
            <person name="Ma J."/>
        </authorList>
    </citation>
    <scope>NUCLEOTIDE SEQUENCE [LARGE SCALE GENOMIC DNA]</scope>
    <source>
        <strain evidence="11 12">JCM 11117</strain>
    </source>
</reference>
<comment type="catalytic activity">
    <reaction evidence="10">
        <text>D-sedoheptulose 7-phosphate + D-glyceraldehyde 3-phosphate = D-erythrose 4-phosphate + beta-D-fructose 6-phosphate</text>
        <dbReference type="Rhea" id="RHEA:17053"/>
        <dbReference type="ChEBI" id="CHEBI:16897"/>
        <dbReference type="ChEBI" id="CHEBI:57483"/>
        <dbReference type="ChEBI" id="CHEBI:57634"/>
        <dbReference type="ChEBI" id="CHEBI:59776"/>
        <dbReference type="EC" id="2.2.1.2"/>
    </reaction>
</comment>
<accession>A0ABN1PUV2</accession>
<dbReference type="HAMAP" id="MF_00493">
    <property type="entry name" value="Transaldolase_2"/>
    <property type="match status" value="1"/>
</dbReference>
<evidence type="ECO:0000256" key="2">
    <source>
        <dbReference type="ARBA" id="ARBA00004496"/>
    </source>
</evidence>
<keyword evidence="12" id="KW-1185">Reference proteome</keyword>
<dbReference type="Gene3D" id="3.20.20.70">
    <property type="entry name" value="Aldolase class I"/>
    <property type="match status" value="1"/>
</dbReference>
<dbReference type="Proteomes" id="UP001499967">
    <property type="component" value="Unassembled WGS sequence"/>
</dbReference>
<protein>
    <recommendedName>
        <fullName evidence="5 10">Transaldolase</fullName>
        <ecNumber evidence="5 10">2.2.1.2</ecNumber>
    </recommendedName>
</protein>
<evidence type="ECO:0000313" key="12">
    <source>
        <dbReference type="Proteomes" id="UP001499967"/>
    </source>
</evidence>
<comment type="caution">
    <text evidence="10">Lacks conserved residue(s) required for the propagation of feature annotation.</text>
</comment>
<sequence>MTARPCIAVSVDEMGNNRITDPDQDTAHADSGITIWLDDLSRNLLSSGELARLIRDKHIVGVTADPAALVAALKQGNSYDEEIRLLAATGADPPTAVRELTSTDARHAADLLLDIHRTTRGIDGWASIPIDPRLAHDTDATVAEAKELWLTVYRNNVLVNIPATTEGLSAITRTLGEGISINATLIFSPSRYREVTEAFFTGLEQARDNGQHLGRIQSVASFFVSRIDTEVDARLNAIPDDDARRLRGQAALASARLVNGAYEELYTTERWQALAAAGAAPQRLLWASTTAKSLSYPDTTYVRQLVAFNGDSIRRSAGEMLDRLSAAGIDLDDVYRTLEHKDIEKLTQSWLDMLDAVDSRLAQVKGCTRDFVPLLENPPGHSATE</sequence>
<proteinExistence type="inferred from homology"/>